<evidence type="ECO:0000313" key="2">
    <source>
        <dbReference type="EMBL" id="CCC82111.1"/>
    </source>
</evidence>
<dbReference type="HOGENOM" id="CLU_2191170_0_0_2"/>
<accession>G4RKL6</accession>
<protein>
    <submittedName>
        <fullName evidence="2">Uncharacterized protein</fullName>
    </submittedName>
</protein>
<dbReference type="KEGG" id="ttn:TTX_1481"/>
<keyword evidence="1" id="KW-0472">Membrane</keyword>
<feature type="transmembrane region" description="Helical" evidence="1">
    <location>
        <begin position="53"/>
        <end position="80"/>
    </location>
</feature>
<dbReference type="OrthoDB" id="385096at2157"/>
<dbReference type="PaxDb" id="768679-TTX_1481"/>
<evidence type="ECO:0000313" key="3">
    <source>
        <dbReference type="Proteomes" id="UP000002654"/>
    </source>
</evidence>
<feature type="transmembrane region" description="Helical" evidence="1">
    <location>
        <begin position="26"/>
        <end position="46"/>
    </location>
</feature>
<keyword evidence="1" id="KW-1133">Transmembrane helix</keyword>
<dbReference type="GeneID" id="11262363"/>
<keyword evidence="3" id="KW-1185">Reference proteome</keyword>
<organism evidence="2 3">
    <name type="scientific">Thermoproteus tenax (strain ATCC 35583 / DSM 2078 / JCM 9277 / NBRC 100435 / Kra 1)</name>
    <dbReference type="NCBI Taxonomy" id="768679"/>
    <lineage>
        <taxon>Archaea</taxon>
        <taxon>Thermoproteota</taxon>
        <taxon>Thermoprotei</taxon>
        <taxon>Thermoproteales</taxon>
        <taxon>Thermoproteaceae</taxon>
        <taxon>Thermoproteus</taxon>
    </lineage>
</organism>
<dbReference type="eggNOG" id="arCOG05524">
    <property type="taxonomic scope" value="Archaea"/>
</dbReference>
<gene>
    <name evidence="2" type="ordered locus">TTX_1481</name>
</gene>
<name>G4RKL6_THETK</name>
<dbReference type="Proteomes" id="UP000002654">
    <property type="component" value="Chromosome"/>
</dbReference>
<sequence length="108" mass="11764">MQRLLALLAVYKFASSLVIYIVTLTLDPVSILSAIMTAITSLISSISREAEIFLVLIPLIVLVDVIGLVLAISAIIGAMAGDYTPYLGFYMVALVWDIEAFRISRQIS</sequence>
<dbReference type="RefSeq" id="WP_014127365.1">
    <property type="nucleotide sequence ID" value="NC_016070.1"/>
</dbReference>
<keyword evidence="1" id="KW-0812">Transmembrane</keyword>
<reference evidence="2 3" key="1">
    <citation type="journal article" date="2011" name="PLoS ONE">
        <title>The complete genome sequence of Thermoproteus tenax: a physiologically versatile member of the Crenarchaeota.</title>
        <authorList>
            <person name="Siebers B."/>
            <person name="Zaparty M."/>
            <person name="Raddatz G."/>
            <person name="Tjaden B."/>
            <person name="Albers S.V."/>
            <person name="Bell S.D."/>
            <person name="Blombach F."/>
            <person name="Kletzin A."/>
            <person name="Kyrpides N."/>
            <person name="Lanz C."/>
            <person name="Plagens A."/>
            <person name="Rampp M."/>
            <person name="Rosinus A."/>
            <person name="von Jan M."/>
            <person name="Makarova K.S."/>
            <person name="Klenk H.P."/>
            <person name="Schuster S.C."/>
            <person name="Hensel R."/>
        </authorList>
    </citation>
    <scope>NUCLEOTIDE SEQUENCE [LARGE SCALE GENOMIC DNA]</scope>
    <source>
        <strain evidence="3">ATCC 35583 / DSM 2078 / JCM 9277 / NBRC 100435 / Kra 1</strain>
    </source>
</reference>
<evidence type="ECO:0000256" key="1">
    <source>
        <dbReference type="SAM" id="Phobius"/>
    </source>
</evidence>
<dbReference type="AlphaFoldDB" id="G4RKL6"/>
<dbReference type="EMBL" id="FN869859">
    <property type="protein sequence ID" value="CCC82111.1"/>
    <property type="molecule type" value="Genomic_DNA"/>
</dbReference>
<dbReference type="PATRIC" id="fig|768679.9.peg.1502"/>
<proteinExistence type="predicted"/>
<feature type="transmembrane region" description="Helical" evidence="1">
    <location>
        <begin position="86"/>
        <end position="103"/>
    </location>
</feature>